<dbReference type="Pfam" id="PF00337">
    <property type="entry name" value="Gal-bind_lectin"/>
    <property type="match status" value="1"/>
</dbReference>
<dbReference type="GO" id="GO:0043236">
    <property type="term" value="F:laminin binding"/>
    <property type="evidence" value="ECO:0007669"/>
    <property type="project" value="TreeGrafter"/>
</dbReference>
<evidence type="ECO:0000313" key="5">
    <source>
        <dbReference type="Proteomes" id="UP000727407"/>
    </source>
</evidence>
<evidence type="ECO:0000313" key="4">
    <source>
        <dbReference type="EMBL" id="KAF5890879.1"/>
    </source>
</evidence>
<evidence type="ECO:0000259" key="3">
    <source>
        <dbReference type="PROSITE" id="PS51304"/>
    </source>
</evidence>
<gene>
    <name evidence="4" type="primary">lgals2b</name>
    <name evidence="4" type="ORF">DAT39_019419</name>
</gene>
<dbReference type="InterPro" id="IPR044156">
    <property type="entry name" value="Galectin-like"/>
</dbReference>
<comment type="caution">
    <text evidence="4">The sequence shown here is derived from an EMBL/GenBank/DDBJ whole genome shotgun (WGS) entry which is preliminary data.</text>
</comment>
<dbReference type="GO" id="GO:0030246">
    <property type="term" value="F:carbohydrate binding"/>
    <property type="evidence" value="ECO:0007669"/>
    <property type="project" value="UniProtKB-UniRule"/>
</dbReference>
<sequence>FSVNIGHDRDSVALHLNPRFKYNKDRNVIVCNSNRHGWGKEQKEKHFPFQHDQTFK</sequence>
<name>A0A8J4WRY0_CLAMG</name>
<dbReference type="PANTHER" id="PTHR11346:SF97">
    <property type="entry name" value="GALECTIN-1"/>
    <property type="match status" value="1"/>
</dbReference>
<dbReference type="Proteomes" id="UP000727407">
    <property type="component" value="Unassembled WGS sequence"/>
</dbReference>
<evidence type="ECO:0000256" key="2">
    <source>
        <dbReference type="RuleBase" id="RU102079"/>
    </source>
</evidence>
<dbReference type="PROSITE" id="PS51304">
    <property type="entry name" value="GALECTIN"/>
    <property type="match status" value="1"/>
</dbReference>
<dbReference type="InterPro" id="IPR013320">
    <property type="entry name" value="ConA-like_dom_sf"/>
</dbReference>
<dbReference type="PANTHER" id="PTHR11346">
    <property type="entry name" value="GALECTIN"/>
    <property type="match status" value="1"/>
</dbReference>
<feature type="non-terminal residue" evidence="4">
    <location>
        <position position="56"/>
    </location>
</feature>
<dbReference type="EMBL" id="QNUK01000639">
    <property type="protein sequence ID" value="KAF5890879.1"/>
    <property type="molecule type" value="Genomic_DNA"/>
</dbReference>
<dbReference type="SUPFAM" id="SSF49899">
    <property type="entry name" value="Concanavalin A-like lectins/glucanases"/>
    <property type="match status" value="1"/>
</dbReference>
<evidence type="ECO:0000256" key="1">
    <source>
        <dbReference type="ARBA" id="ARBA00022734"/>
    </source>
</evidence>
<keyword evidence="5" id="KW-1185">Reference proteome</keyword>
<protein>
    <recommendedName>
        <fullName evidence="2">Galectin</fullName>
    </recommendedName>
</protein>
<dbReference type="GO" id="GO:0005615">
    <property type="term" value="C:extracellular space"/>
    <property type="evidence" value="ECO:0007669"/>
    <property type="project" value="TreeGrafter"/>
</dbReference>
<accession>A0A8J4WRY0</accession>
<proteinExistence type="predicted"/>
<keyword evidence="1 2" id="KW-0430">Lectin</keyword>
<dbReference type="Gene3D" id="2.60.120.200">
    <property type="match status" value="1"/>
</dbReference>
<feature type="non-terminal residue" evidence="4">
    <location>
        <position position="1"/>
    </location>
</feature>
<reference evidence="4" key="1">
    <citation type="submission" date="2020-07" db="EMBL/GenBank/DDBJ databases">
        <title>Clarias magur genome sequencing, assembly and annotation.</title>
        <authorList>
            <person name="Kushwaha B."/>
            <person name="Kumar R."/>
            <person name="Das P."/>
            <person name="Joshi C.G."/>
            <person name="Kumar D."/>
            <person name="Nagpure N.S."/>
            <person name="Pandey M."/>
            <person name="Agarwal S."/>
            <person name="Srivastava S."/>
            <person name="Singh M."/>
            <person name="Sahoo L."/>
            <person name="Jayasankar P."/>
            <person name="Meher P.K."/>
            <person name="Koringa P.G."/>
            <person name="Iquebal M.A."/>
            <person name="Das S.P."/>
            <person name="Bit A."/>
            <person name="Patnaik S."/>
            <person name="Patel N."/>
            <person name="Shah T.M."/>
            <person name="Hinsu A."/>
            <person name="Jena J.K."/>
        </authorList>
    </citation>
    <scope>NUCLEOTIDE SEQUENCE</scope>
    <source>
        <strain evidence="4">CIFAMagur01</strain>
        <tissue evidence="4">Testis</tissue>
    </source>
</reference>
<dbReference type="InterPro" id="IPR001079">
    <property type="entry name" value="Galectin_CRD"/>
</dbReference>
<organism evidence="4 5">
    <name type="scientific">Clarias magur</name>
    <name type="common">Asian catfish</name>
    <name type="synonym">Macropteronotus magur</name>
    <dbReference type="NCBI Taxonomy" id="1594786"/>
    <lineage>
        <taxon>Eukaryota</taxon>
        <taxon>Metazoa</taxon>
        <taxon>Chordata</taxon>
        <taxon>Craniata</taxon>
        <taxon>Vertebrata</taxon>
        <taxon>Euteleostomi</taxon>
        <taxon>Actinopterygii</taxon>
        <taxon>Neopterygii</taxon>
        <taxon>Teleostei</taxon>
        <taxon>Ostariophysi</taxon>
        <taxon>Siluriformes</taxon>
        <taxon>Clariidae</taxon>
        <taxon>Clarias</taxon>
    </lineage>
</organism>
<dbReference type="AlphaFoldDB" id="A0A8J4WRY0"/>
<feature type="domain" description="Galectin" evidence="3">
    <location>
        <begin position="1"/>
        <end position="56"/>
    </location>
</feature>
<dbReference type="OrthoDB" id="8918229at2759"/>